<name>A0A0D9WSH4_9ORYZ</name>
<evidence type="ECO:0000313" key="1">
    <source>
        <dbReference type="EnsemblPlants" id="LPERR06G18590.1"/>
    </source>
</evidence>
<reference evidence="1 2" key="1">
    <citation type="submission" date="2012-08" db="EMBL/GenBank/DDBJ databases">
        <title>Oryza genome evolution.</title>
        <authorList>
            <person name="Wing R.A."/>
        </authorList>
    </citation>
    <scope>NUCLEOTIDE SEQUENCE</scope>
</reference>
<reference evidence="1" key="3">
    <citation type="submission" date="2015-04" db="UniProtKB">
        <authorList>
            <consortium name="EnsemblPlants"/>
        </authorList>
    </citation>
    <scope>IDENTIFICATION</scope>
</reference>
<sequence>MGACRRGVWRQGTYRRVVWRQGPPPSGTRPLPPNGMAVGPVVCAAAPLDANAAVTRARCYRQAAWR</sequence>
<keyword evidence="2" id="KW-1185">Reference proteome</keyword>
<accession>A0A0D9WSH4</accession>
<protein>
    <submittedName>
        <fullName evidence="1">Uncharacterized protein</fullName>
    </submittedName>
</protein>
<dbReference type="Gramene" id="LPERR06G18590.1">
    <property type="protein sequence ID" value="LPERR06G18590.1"/>
    <property type="gene ID" value="LPERR06G18590"/>
</dbReference>
<dbReference type="HOGENOM" id="CLU_2834827_0_0_1"/>
<dbReference type="Proteomes" id="UP000032180">
    <property type="component" value="Chromosome 6"/>
</dbReference>
<proteinExistence type="predicted"/>
<evidence type="ECO:0000313" key="2">
    <source>
        <dbReference type="Proteomes" id="UP000032180"/>
    </source>
</evidence>
<dbReference type="EnsemblPlants" id="LPERR06G18590.1">
    <property type="protein sequence ID" value="LPERR06G18590.1"/>
    <property type="gene ID" value="LPERR06G18590"/>
</dbReference>
<reference evidence="2" key="2">
    <citation type="submission" date="2013-12" db="EMBL/GenBank/DDBJ databases">
        <authorList>
            <person name="Yu Y."/>
            <person name="Lee S."/>
            <person name="de Baynast K."/>
            <person name="Wissotski M."/>
            <person name="Liu L."/>
            <person name="Talag J."/>
            <person name="Goicoechea J."/>
            <person name="Angelova A."/>
            <person name="Jetty R."/>
            <person name="Kudrna D."/>
            <person name="Golser W."/>
            <person name="Rivera L."/>
            <person name="Zhang J."/>
            <person name="Wing R."/>
        </authorList>
    </citation>
    <scope>NUCLEOTIDE SEQUENCE</scope>
</reference>
<organism evidence="1 2">
    <name type="scientific">Leersia perrieri</name>
    <dbReference type="NCBI Taxonomy" id="77586"/>
    <lineage>
        <taxon>Eukaryota</taxon>
        <taxon>Viridiplantae</taxon>
        <taxon>Streptophyta</taxon>
        <taxon>Embryophyta</taxon>
        <taxon>Tracheophyta</taxon>
        <taxon>Spermatophyta</taxon>
        <taxon>Magnoliopsida</taxon>
        <taxon>Liliopsida</taxon>
        <taxon>Poales</taxon>
        <taxon>Poaceae</taxon>
        <taxon>BOP clade</taxon>
        <taxon>Oryzoideae</taxon>
        <taxon>Oryzeae</taxon>
        <taxon>Oryzinae</taxon>
        <taxon>Leersia</taxon>
    </lineage>
</organism>
<dbReference type="AlphaFoldDB" id="A0A0D9WSH4"/>